<feature type="compositionally biased region" description="Basic and acidic residues" evidence="3">
    <location>
        <begin position="635"/>
        <end position="644"/>
    </location>
</feature>
<feature type="compositionally biased region" description="Basic and acidic residues" evidence="3">
    <location>
        <begin position="583"/>
        <end position="597"/>
    </location>
</feature>
<reference evidence="5 6" key="1">
    <citation type="journal article" date="2015" name="Sci. Rep.">
        <title>Chromosome-level genome map provides insights into diverse defense mechanisms in the medicinal fungus Ganoderma sinense.</title>
        <authorList>
            <person name="Zhu Y."/>
            <person name="Xu J."/>
            <person name="Sun C."/>
            <person name="Zhou S."/>
            <person name="Xu H."/>
            <person name="Nelson D.R."/>
            <person name="Qian J."/>
            <person name="Song J."/>
            <person name="Luo H."/>
            <person name="Xiang L."/>
            <person name="Li Y."/>
            <person name="Xu Z."/>
            <person name="Ji A."/>
            <person name="Wang L."/>
            <person name="Lu S."/>
            <person name="Hayward A."/>
            <person name="Sun W."/>
            <person name="Li X."/>
            <person name="Schwartz D.C."/>
            <person name="Wang Y."/>
            <person name="Chen S."/>
        </authorList>
    </citation>
    <scope>NUCLEOTIDE SEQUENCE [LARGE SCALE GENOMIC DNA]</scope>
    <source>
        <strain evidence="5 6">ZZ0214-1</strain>
    </source>
</reference>
<comment type="caution">
    <text evidence="5">The sequence shown here is derived from an EMBL/GenBank/DDBJ whole genome shotgun (WGS) entry which is preliminary data.</text>
</comment>
<keyword evidence="2" id="KW-0175">Coiled coil</keyword>
<feature type="coiled-coil region" evidence="2">
    <location>
        <begin position="1"/>
        <end position="28"/>
    </location>
</feature>
<dbReference type="PANTHER" id="PTHR13454">
    <property type="entry name" value="PROTEIN MCM10 HOMOLOG"/>
    <property type="match status" value="1"/>
</dbReference>
<keyword evidence="6" id="KW-1185">Reference proteome</keyword>
<evidence type="ECO:0000313" key="6">
    <source>
        <dbReference type="Proteomes" id="UP000230002"/>
    </source>
</evidence>
<sequence>MDSATSKNVAEEQRQADLRRQIALLQAQLNDGATSDPVLDLPPSPGRKRPSTSILVPDTPSKKKKAAEPQKKHAYVAPSSTHTRVSGLSAPLPKAGPSFPLQRSNASATPPPPSTVLQKLAKAHNKKTGSSEREAAITRSTAFSSRPPAPSHDPSDEFGTKRDDDMTLIEDLTLGPADHKPPFDDPHFEKLEPNSGIRLASRVLLHDDIQDHLRGRYYLSPSKLYSVVRLLPNKQGYDVPVAGDWLTIAVVAERGKMKYTQAPVGVTRDDKINQEGDQDRMDALPAGLDNPSSAQSGPSRPPPFQKRKKPEDDGFKPGGKKYVNMKLIDFGCRTRGASADGGKAKIRGDAFLSLLLFESDTCDILTKEDGTKQKVYRGGSKGAFERMSKLREGAVVALLNPKILKPFQRSADKPHPTENILALTPESDESIAIIGYAQDLGMCVATKRDGSRCNSWCDKRVSDVCDYHIQHAIERRRAARPEFAVGTSGMSSSAAKAKKKDYDPARQWGLKPEGQASGSTYIVSGHIVSGSDSKSMFIGENYGREAQAKAARKVAAADADKNLKRLLSKNKKEMKSLPSTAESSKRRAEEVKLEAKEKKAKAKAQPDAPETSEDKQPHRKSYSAQMIKQLGFDPGAKDGKTVKDAEVQSRLNALAALSAARKIDLGPRPGRTHSCVRKPNGPPKAADLPTPSRPPATDDDLEYAEEPGSPLAFPDSDDDELEREERKVFGKPIGLTEDSLIDLDDSDDE</sequence>
<dbReference type="GO" id="GO:0043596">
    <property type="term" value="C:nuclear replication fork"/>
    <property type="evidence" value="ECO:0007669"/>
    <property type="project" value="TreeGrafter"/>
</dbReference>
<dbReference type="InterPro" id="IPR040184">
    <property type="entry name" value="Mcm10"/>
</dbReference>
<dbReference type="GO" id="GO:0006270">
    <property type="term" value="P:DNA replication initiation"/>
    <property type="evidence" value="ECO:0007669"/>
    <property type="project" value="InterPro"/>
</dbReference>
<dbReference type="PANTHER" id="PTHR13454:SF11">
    <property type="entry name" value="PROTEIN MCM10 HOMOLOG"/>
    <property type="match status" value="1"/>
</dbReference>
<feature type="region of interest" description="Disordered" evidence="3">
    <location>
        <begin position="660"/>
        <end position="749"/>
    </location>
</feature>
<comment type="similarity">
    <text evidence="1">Belongs to the MCM10 family.</text>
</comment>
<dbReference type="AlphaFoldDB" id="A0A2G8S0J3"/>
<dbReference type="Gene3D" id="2.40.50.140">
    <property type="entry name" value="Nucleic acid-binding proteins"/>
    <property type="match status" value="1"/>
</dbReference>
<dbReference type="OrthoDB" id="202825at2759"/>
<dbReference type="EMBL" id="AYKW01000034">
    <property type="protein sequence ID" value="PIL27289.1"/>
    <property type="molecule type" value="Genomic_DNA"/>
</dbReference>
<dbReference type="InterPro" id="IPR012340">
    <property type="entry name" value="NA-bd_OB-fold"/>
</dbReference>
<dbReference type="Proteomes" id="UP000230002">
    <property type="component" value="Unassembled WGS sequence"/>
</dbReference>
<dbReference type="GO" id="GO:0003688">
    <property type="term" value="F:DNA replication origin binding"/>
    <property type="evidence" value="ECO:0007669"/>
    <property type="project" value="TreeGrafter"/>
</dbReference>
<organism evidence="5 6">
    <name type="scientific">Ganoderma sinense ZZ0214-1</name>
    <dbReference type="NCBI Taxonomy" id="1077348"/>
    <lineage>
        <taxon>Eukaryota</taxon>
        <taxon>Fungi</taxon>
        <taxon>Dikarya</taxon>
        <taxon>Basidiomycota</taxon>
        <taxon>Agaricomycotina</taxon>
        <taxon>Agaricomycetes</taxon>
        <taxon>Polyporales</taxon>
        <taxon>Polyporaceae</taxon>
        <taxon>Ganoderma</taxon>
    </lineage>
</organism>
<proteinExistence type="inferred from homology"/>
<dbReference type="GO" id="GO:0003697">
    <property type="term" value="F:single-stranded DNA binding"/>
    <property type="evidence" value="ECO:0007669"/>
    <property type="project" value="InterPro"/>
</dbReference>
<feature type="region of interest" description="Disordered" evidence="3">
    <location>
        <begin position="566"/>
        <end position="644"/>
    </location>
</feature>
<accession>A0A2G8S0J3</accession>
<protein>
    <recommendedName>
        <fullName evidence="4">Zinc finger Mcm10/DnaG-type domain-containing protein</fullName>
    </recommendedName>
</protein>
<dbReference type="InterPro" id="IPR015408">
    <property type="entry name" value="Znf_Mcm10/DnaG"/>
</dbReference>
<dbReference type="STRING" id="1077348.A0A2G8S0J3"/>
<dbReference type="Pfam" id="PF09329">
    <property type="entry name" value="zf-primase"/>
    <property type="match status" value="1"/>
</dbReference>
<evidence type="ECO:0000256" key="3">
    <source>
        <dbReference type="SAM" id="MobiDB-lite"/>
    </source>
</evidence>
<feature type="region of interest" description="Disordered" evidence="3">
    <location>
        <begin position="280"/>
        <end position="320"/>
    </location>
</feature>
<evidence type="ECO:0000256" key="1">
    <source>
        <dbReference type="ARBA" id="ARBA00009679"/>
    </source>
</evidence>
<feature type="compositionally biased region" description="Acidic residues" evidence="3">
    <location>
        <begin position="739"/>
        <end position="749"/>
    </location>
</feature>
<feature type="compositionally biased region" description="Basic and acidic residues" evidence="3">
    <location>
        <begin position="153"/>
        <end position="162"/>
    </location>
</feature>
<feature type="domain" description="Zinc finger Mcm10/DnaG-type" evidence="4">
    <location>
        <begin position="435"/>
        <end position="480"/>
    </location>
</feature>
<evidence type="ECO:0000259" key="4">
    <source>
        <dbReference type="Pfam" id="PF09329"/>
    </source>
</evidence>
<feature type="region of interest" description="Disordered" evidence="3">
    <location>
        <begin position="28"/>
        <end position="162"/>
    </location>
</feature>
<evidence type="ECO:0000313" key="5">
    <source>
        <dbReference type="EMBL" id="PIL27289.1"/>
    </source>
</evidence>
<evidence type="ECO:0000256" key="2">
    <source>
        <dbReference type="SAM" id="Coils"/>
    </source>
</evidence>
<gene>
    <name evidence="5" type="ORF">GSI_10436</name>
</gene>
<name>A0A2G8S0J3_9APHY</name>